<dbReference type="Proteomes" id="UP000031668">
    <property type="component" value="Unassembled WGS sequence"/>
</dbReference>
<name>A0A0C2NE98_THEKT</name>
<evidence type="ECO:0000313" key="3">
    <source>
        <dbReference type="Proteomes" id="UP000031668"/>
    </source>
</evidence>
<feature type="transmembrane region" description="Helical" evidence="1">
    <location>
        <begin position="454"/>
        <end position="476"/>
    </location>
</feature>
<feature type="transmembrane region" description="Helical" evidence="1">
    <location>
        <begin position="384"/>
        <end position="407"/>
    </location>
</feature>
<reference evidence="2 3" key="1">
    <citation type="journal article" date="2014" name="Genome Biol. Evol.">
        <title>The genome of the myxosporean Thelohanellus kitauei shows adaptations to nutrient acquisition within its fish host.</title>
        <authorList>
            <person name="Yang Y."/>
            <person name="Xiong J."/>
            <person name="Zhou Z."/>
            <person name="Huo F."/>
            <person name="Miao W."/>
            <person name="Ran C."/>
            <person name="Liu Y."/>
            <person name="Zhang J."/>
            <person name="Feng J."/>
            <person name="Wang M."/>
            <person name="Wang M."/>
            <person name="Wang L."/>
            <person name="Yao B."/>
        </authorList>
    </citation>
    <scope>NUCLEOTIDE SEQUENCE [LARGE SCALE GENOMIC DNA]</scope>
    <source>
        <strain evidence="2">Wuqing</strain>
    </source>
</reference>
<dbReference type="SUPFAM" id="SSF81665">
    <property type="entry name" value="Calcium ATPase, transmembrane domain M"/>
    <property type="match status" value="1"/>
</dbReference>
<feature type="transmembrane region" description="Helical" evidence="1">
    <location>
        <begin position="342"/>
        <end position="363"/>
    </location>
</feature>
<dbReference type="OrthoDB" id="5568754at2759"/>
<dbReference type="PANTHER" id="PTHR13219">
    <property type="entry name" value="TRANSMEMBRANE PROTEIN 94"/>
    <property type="match status" value="1"/>
</dbReference>
<keyword evidence="1" id="KW-0472">Membrane</keyword>
<sequence length="573" mass="65818">MKSKISLLCIGKEYFSFSLRISTVTTDEMSGVDFVVHKASLDGQQPTDKVFSFKTEKLARETFKLIPLVLSLNDLKIDEDIFMGSILLTEKVIQDCADFIHYMKELKVRFCRFTKENLTNSLDLSVKLGLNRGFNASLSLKKNEKGSSETGAQICQDKYMTQLPSGIEDIKKHIKEVDIVPIRVPLYVNATYSSITEMLNILKEYNDHICLVSSWNNTSMYINSSVVHLNLKIVPILNENCLHPLHHASHFDVYDDKSKFEDNHCPSKDSVMLDFSGLINSINSLFVHPPNPWARITGAFIYARKFRLNLQRSVLFFMLSHMIISLTYFLSIILVAPNPIPMVQLSTLLFWKIPLLATSHLFDKTEKSLMNILPKTNHVVDPDFRWWTIILGFCIVIPTGFMISFVLNHISLFCYSVINSSNQSYAFLYYSRNIRNLLVSDPEQYDIIKKYTQYFSNIGTSMFLISLSFCLSNFTRKCSLVNVSLPSLFFYFIVFMTQLVEIVLHAPNAGHLPKRSQRILLYTNVGIIGVCLLMVFCIYEALKTGFRRKLVNKYRTEKMLFDTQVGDNSPNRF</sequence>
<dbReference type="InterPro" id="IPR039720">
    <property type="entry name" value="TMEM94"/>
</dbReference>
<feature type="transmembrane region" description="Helical" evidence="1">
    <location>
        <begin position="519"/>
        <end position="539"/>
    </location>
</feature>
<evidence type="ECO:0000256" key="1">
    <source>
        <dbReference type="SAM" id="Phobius"/>
    </source>
</evidence>
<protein>
    <submittedName>
        <fullName evidence="2">Uncharacterized protein</fullName>
    </submittedName>
</protein>
<feature type="transmembrane region" description="Helical" evidence="1">
    <location>
        <begin position="488"/>
        <end position="507"/>
    </location>
</feature>
<keyword evidence="3" id="KW-1185">Reference proteome</keyword>
<organism evidence="2 3">
    <name type="scientific">Thelohanellus kitauei</name>
    <name type="common">Myxosporean</name>
    <dbReference type="NCBI Taxonomy" id="669202"/>
    <lineage>
        <taxon>Eukaryota</taxon>
        <taxon>Metazoa</taxon>
        <taxon>Cnidaria</taxon>
        <taxon>Myxozoa</taxon>
        <taxon>Myxosporea</taxon>
        <taxon>Bivalvulida</taxon>
        <taxon>Platysporina</taxon>
        <taxon>Myxobolidae</taxon>
        <taxon>Thelohanellus</taxon>
    </lineage>
</organism>
<accession>A0A0C2NE98</accession>
<proteinExistence type="predicted"/>
<keyword evidence="1" id="KW-1133">Transmembrane helix</keyword>
<comment type="caution">
    <text evidence="2">The sequence shown here is derived from an EMBL/GenBank/DDBJ whole genome shotgun (WGS) entry which is preliminary data.</text>
</comment>
<dbReference type="EMBL" id="JWZT01000332">
    <property type="protein sequence ID" value="KII74610.1"/>
    <property type="molecule type" value="Genomic_DNA"/>
</dbReference>
<dbReference type="InterPro" id="IPR023298">
    <property type="entry name" value="ATPase_P-typ_TM_dom_sf"/>
</dbReference>
<gene>
    <name evidence="2" type="ORF">RF11_00688</name>
</gene>
<dbReference type="AlphaFoldDB" id="A0A0C2NE98"/>
<feature type="transmembrane region" description="Helical" evidence="1">
    <location>
        <begin position="314"/>
        <end position="336"/>
    </location>
</feature>
<evidence type="ECO:0000313" key="2">
    <source>
        <dbReference type="EMBL" id="KII74610.1"/>
    </source>
</evidence>
<dbReference type="PANTHER" id="PTHR13219:SF6">
    <property type="entry name" value="TRANSMEMBRANE PROTEIN 94"/>
    <property type="match status" value="1"/>
</dbReference>
<keyword evidence="1" id="KW-0812">Transmembrane</keyword>